<evidence type="ECO:0000256" key="1">
    <source>
        <dbReference type="ARBA" id="ARBA00022729"/>
    </source>
</evidence>
<sequence length="331" mass="35151">MLAACLCAGLLGWSGTTVAGVHREESLSVVCSSVEDLCRGWAEEFTRRTGIPVSTVRLSSREALARLDRGEAVDVDVWHGGPAELYVLAAQRGLLAPHDVRDAAAIPAADRASDGAWTGVYHGNLGFCSDPEALASLGLAPPQSWEDLLDPRLHGRVSMPNPGTSGTGTTVVGVQVRRMVDADAAVRWLRRLDRAVLQYTRSGMAPAGVVARGEAAVAVTFTQHCVRQVNAGRRLVVTYPREGTGAEVGAVARIRTARHPEWAAAYVDFAASRAGQDVGRTENVPQLPTRSDIPVDPRLLLPDGVPLLVTSTTDAAATESVVARFAEQVRP</sequence>
<feature type="signal peptide" evidence="2">
    <location>
        <begin position="1"/>
        <end position="19"/>
    </location>
</feature>
<dbReference type="RefSeq" id="WP_009481249.1">
    <property type="nucleotide sequence ID" value="NZ_BAFE01000009.1"/>
</dbReference>
<protein>
    <submittedName>
        <fullName evidence="3">Putative ABC transporter substrate-binding protein</fullName>
    </submittedName>
</protein>
<dbReference type="GO" id="GO:0015888">
    <property type="term" value="P:thiamine transport"/>
    <property type="evidence" value="ECO:0007669"/>
    <property type="project" value="TreeGrafter"/>
</dbReference>
<evidence type="ECO:0000256" key="2">
    <source>
        <dbReference type="SAM" id="SignalP"/>
    </source>
</evidence>
<evidence type="ECO:0000313" key="4">
    <source>
        <dbReference type="Proteomes" id="UP000004367"/>
    </source>
</evidence>
<dbReference type="GO" id="GO:0030288">
    <property type="term" value="C:outer membrane-bounded periplasmic space"/>
    <property type="evidence" value="ECO:0007669"/>
    <property type="project" value="TreeGrafter"/>
</dbReference>
<feature type="chain" id="PRO_5039504702" evidence="2">
    <location>
        <begin position="20"/>
        <end position="331"/>
    </location>
</feature>
<evidence type="ECO:0000313" key="3">
    <source>
        <dbReference type="EMBL" id="GAB47351.1"/>
    </source>
</evidence>
<dbReference type="Gene3D" id="3.40.190.10">
    <property type="entry name" value="Periplasmic binding protein-like II"/>
    <property type="match status" value="2"/>
</dbReference>
<comment type="caution">
    <text evidence="3">The sequence shown here is derived from an EMBL/GenBank/DDBJ whole genome shotgun (WGS) entry which is preliminary data.</text>
</comment>
<accession>H5UNP3</accession>
<proteinExistence type="predicted"/>
<dbReference type="Pfam" id="PF13343">
    <property type="entry name" value="SBP_bac_6"/>
    <property type="match status" value="1"/>
</dbReference>
<dbReference type="AlphaFoldDB" id="H5UNP3"/>
<dbReference type="GO" id="GO:0030976">
    <property type="term" value="F:thiamine pyrophosphate binding"/>
    <property type="evidence" value="ECO:0007669"/>
    <property type="project" value="TreeGrafter"/>
</dbReference>
<keyword evidence="1 2" id="KW-0732">Signal</keyword>
<dbReference type="GO" id="GO:0030975">
    <property type="term" value="F:thiamine binding"/>
    <property type="evidence" value="ECO:0007669"/>
    <property type="project" value="TreeGrafter"/>
</dbReference>
<reference evidence="3 4" key="1">
    <citation type="submission" date="2012-02" db="EMBL/GenBank/DDBJ databases">
        <title>Whole genome shotgun sequence of Mobilicoccus pelagius NBRC 104925.</title>
        <authorList>
            <person name="Yoshida Y."/>
            <person name="Hosoyama A."/>
            <person name="Tsuchikane K."/>
            <person name="Katsumata H."/>
            <person name="Yamazaki S."/>
            <person name="Fujita N."/>
        </authorList>
    </citation>
    <scope>NUCLEOTIDE SEQUENCE [LARGE SCALE GENOMIC DNA]</scope>
    <source>
        <strain evidence="3 4">NBRC 104925</strain>
    </source>
</reference>
<name>H5UNP3_9MICO</name>
<dbReference type="PANTHER" id="PTHR30006:SF2">
    <property type="entry name" value="ABC TRANSPORTER SUBSTRATE-BINDING PROTEIN"/>
    <property type="match status" value="1"/>
</dbReference>
<dbReference type="Proteomes" id="UP000004367">
    <property type="component" value="Unassembled WGS sequence"/>
</dbReference>
<gene>
    <name evidence="3" type="ORF">MOPEL_009_00410</name>
</gene>
<dbReference type="EMBL" id="BAFE01000009">
    <property type="protein sequence ID" value="GAB47351.1"/>
    <property type="molecule type" value="Genomic_DNA"/>
</dbReference>
<organism evidence="3 4">
    <name type="scientific">Mobilicoccus pelagius NBRC 104925</name>
    <dbReference type="NCBI Taxonomy" id="1089455"/>
    <lineage>
        <taxon>Bacteria</taxon>
        <taxon>Bacillati</taxon>
        <taxon>Actinomycetota</taxon>
        <taxon>Actinomycetes</taxon>
        <taxon>Micrococcales</taxon>
        <taxon>Dermatophilaceae</taxon>
        <taxon>Mobilicoccus</taxon>
    </lineage>
</organism>
<dbReference type="eggNOG" id="COG1840">
    <property type="taxonomic scope" value="Bacteria"/>
</dbReference>
<dbReference type="PANTHER" id="PTHR30006">
    <property type="entry name" value="THIAMINE-BINDING PERIPLASMIC PROTEIN-RELATED"/>
    <property type="match status" value="1"/>
</dbReference>
<dbReference type="STRING" id="1089455.MOPEL_009_00410"/>
<keyword evidence="4" id="KW-1185">Reference proteome</keyword>
<dbReference type="SUPFAM" id="SSF53850">
    <property type="entry name" value="Periplasmic binding protein-like II"/>
    <property type="match status" value="1"/>
</dbReference>